<dbReference type="InterPro" id="IPR011042">
    <property type="entry name" value="6-blade_b-propeller_TolB-like"/>
</dbReference>
<dbReference type="PROSITE" id="PS51755">
    <property type="entry name" value="OMPR_PHOB"/>
    <property type="match status" value="1"/>
</dbReference>
<dbReference type="InterPro" id="IPR001867">
    <property type="entry name" value="OmpR/PhoB-type_DNA-bd"/>
</dbReference>
<dbReference type="Gene3D" id="1.10.10.10">
    <property type="entry name" value="Winged helix-like DNA-binding domain superfamily/Winged helix DNA-binding domain"/>
    <property type="match status" value="1"/>
</dbReference>
<evidence type="ECO:0000256" key="3">
    <source>
        <dbReference type="PROSITE-ProRule" id="PRU01091"/>
    </source>
</evidence>
<reference evidence="7 8" key="1">
    <citation type="submission" date="2018-08" db="EMBL/GenBank/DDBJ databases">
        <title>Lysobacter soli KCTC 22011, whole genome shotgun sequence.</title>
        <authorList>
            <person name="Zhang X."/>
            <person name="Feng G."/>
            <person name="Zhu H."/>
        </authorList>
    </citation>
    <scope>NUCLEOTIDE SEQUENCE [LARGE SCALE GENOMIC DNA]</scope>
    <source>
        <strain evidence="7 8">KCTC 22011</strain>
    </source>
</reference>
<keyword evidence="5" id="KW-0472">Membrane</keyword>
<keyword evidence="5" id="KW-1133">Transmembrane helix</keyword>
<comment type="similarity">
    <text evidence="1">Belongs to the TolB family.</text>
</comment>
<organism evidence="7 8">
    <name type="scientific">Lysobacter soli</name>
    <dbReference type="NCBI Taxonomy" id="453783"/>
    <lineage>
        <taxon>Bacteria</taxon>
        <taxon>Pseudomonadati</taxon>
        <taxon>Pseudomonadota</taxon>
        <taxon>Gammaproteobacteria</taxon>
        <taxon>Lysobacterales</taxon>
        <taxon>Lysobacteraceae</taxon>
        <taxon>Lysobacter</taxon>
    </lineage>
</organism>
<gene>
    <name evidence="7" type="ORF">DX912_16185</name>
</gene>
<evidence type="ECO:0000256" key="1">
    <source>
        <dbReference type="ARBA" id="ARBA00009820"/>
    </source>
</evidence>
<dbReference type="SUPFAM" id="SSF82171">
    <property type="entry name" value="DPP6 N-terminal domain-like"/>
    <property type="match status" value="1"/>
</dbReference>
<dbReference type="Gene3D" id="2.120.10.30">
    <property type="entry name" value="TolB, C-terminal domain"/>
    <property type="match status" value="3"/>
</dbReference>
<evidence type="ECO:0000256" key="2">
    <source>
        <dbReference type="ARBA" id="ARBA00023125"/>
    </source>
</evidence>
<dbReference type="InterPro" id="IPR011659">
    <property type="entry name" value="WD40"/>
</dbReference>
<dbReference type="GO" id="GO:0000160">
    <property type="term" value="P:phosphorelay signal transduction system"/>
    <property type="evidence" value="ECO:0007669"/>
    <property type="project" value="InterPro"/>
</dbReference>
<dbReference type="Pfam" id="PF07676">
    <property type="entry name" value="PD40"/>
    <property type="match status" value="3"/>
</dbReference>
<dbReference type="Pfam" id="PF00486">
    <property type="entry name" value="Trans_reg_C"/>
    <property type="match status" value="1"/>
</dbReference>
<dbReference type="SMART" id="SM00862">
    <property type="entry name" value="Trans_reg_C"/>
    <property type="match status" value="1"/>
</dbReference>
<dbReference type="GO" id="GO:0006355">
    <property type="term" value="P:regulation of DNA-templated transcription"/>
    <property type="evidence" value="ECO:0007669"/>
    <property type="project" value="InterPro"/>
</dbReference>
<evidence type="ECO:0000313" key="7">
    <source>
        <dbReference type="EMBL" id="RDY65654.1"/>
    </source>
</evidence>
<dbReference type="Proteomes" id="UP000256829">
    <property type="component" value="Unassembled WGS sequence"/>
</dbReference>
<keyword evidence="2 3" id="KW-0238">DNA-binding</keyword>
<evidence type="ECO:0000313" key="8">
    <source>
        <dbReference type="Proteomes" id="UP000256829"/>
    </source>
</evidence>
<feature type="transmembrane region" description="Helical" evidence="5">
    <location>
        <begin position="190"/>
        <end position="210"/>
    </location>
</feature>
<evidence type="ECO:0000256" key="4">
    <source>
        <dbReference type="SAM" id="MobiDB-lite"/>
    </source>
</evidence>
<accession>A0A3D8V8E9</accession>
<keyword evidence="5" id="KW-0812">Transmembrane</keyword>
<evidence type="ECO:0000259" key="6">
    <source>
        <dbReference type="PROSITE" id="PS51755"/>
    </source>
</evidence>
<name>A0A3D8V8E9_9GAMM</name>
<comment type="caution">
    <text evidence="7">The sequence shown here is derived from an EMBL/GenBank/DDBJ whole genome shotgun (WGS) entry which is preliminary data.</text>
</comment>
<evidence type="ECO:0000256" key="5">
    <source>
        <dbReference type="SAM" id="Phobius"/>
    </source>
</evidence>
<dbReference type="PANTHER" id="PTHR36842:SF1">
    <property type="entry name" value="PROTEIN TOLB"/>
    <property type="match status" value="1"/>
</dbReference>
<dbReference type="CDD" id="cd00383">
    <property type="entry name" value="trans_reg_C"/>
    <property type="match status" value="1"/>
</dbReference>
<feature type="DNA-binding region" description="OmpR/PhoB-type" evidence="3">
    <location>
        <begin position="27"/>
        <end position="127"/>
    </location>
</feature>
<dbReference type="SUPFAM" id="SSF69304">
    <property type="entry name" value="Tricorn protease N-terminal domain"/>
    <property type="match status" value="1"/>
</dbReference>
<dbReference type="EMBL" id="QTJR01000015">
    <property type="protein sequence ID" value="RDY65654.1"/>
    <property type="molecule type" value="Genomic_DNA"/>
</dbReference>
<dbReference type="InterPro" id="IPR016032">
    <property type="entry name" value="Sig_transdc_resp-reg_C-effctor"/>
</dbReference>
<dbReference type="GO" id="GO:0003677">
    <property type="term" value="F:DNA binding"/>
    <property type="evidence" value="ECO:0007669"/>
    <property type="project" value="UniProtKB-UniRule"/>
</dbReference>
<dbReference type="PANTHER" id="PTHR36842">
    <property type="entry name" value="PROTEIN TOLB HOMOLOG"/>
    <property type="match status" value="1"/>
</dbReference>
<feature type="region of interest" description="Disordered" evidence="4">
    <location>
        <begin position="276"/>
        <end position="298"/>
    </location>
</feature>
<proteinExistence type="inferred from homology"/>
<sequence>MTAVQLAAHHFGFMQRTLEPSTPPLPSERLRVGECVVDVPLREIRAPGKRRPLRITPKSMGVLLVLVEQAGRVVSRDSLMTEVWPDTLPTNDVVTQAITQLRKAFDDERGNPRYIETIAKNGYRLLAPIEWIHTGGPAASADVVASDERWSDPTRTTAKYPAIAGADPSEPLAPVPFPASSSPRGTWTSIASVIFVVALLVAGLVAWALIRAPAQPEVAPVAVTGMQGLRSERPYRLITSAPGFELSPALSPDAGLVAYVAIPEGQRGTAIMVQTTEQTQPRQLTRPPEGTDDASPVWSPDGRWIAFMRLSESSCSIRLVTPNARAEHEVGVCDRRSPPTFDWTPDSNGLIFGSMSTDQGTVGLRVLNLDSGQWRPIEYPHDPDELDTDPRYSPDGRWIVFVRNAPLGDFWRIPAQGGNAERLSRLRADLRGWDWSPTGRGLIFSAMVDGEYRLFRLDTSTGEARPMGVDDGQAPVAARSRRAIAFVQRRPYFGLYRVQLTDGDGPGRVHVVEPLFASAARDLLPSIAPDGRQLAFVSDRSGSNGLWVGDVSQPDTLRMMGGIRPGTRYAPAWSPDSRRLLATGIDAQGRGVVQEVLAASGQVSTLPVPDAEPLQAQYSVDPNRLFVLAASEEGAPQLRLYDRSATPWRVLGRIDGVSHFEVDGARNRVLFTRLTEAGLWEVPLDLGAASVRQVSASVPTADRYRMWTVAPDGEIRYLERLQDCAASLRRIVPADPAPPRCLDQLRRSAVNGFSLGGPRNEAAYLALVDWDGADIGYMELPKETTEVVPGWVK</sequence>
<feature type="domain" description="OmpR/PhoB-type" evidence="6">
    <location>
        <begin position="27"/>
        <end position="127"/>
    </location>
</feature>
<protein>
    <recommendedName>
        <fullName evidence="6">OmpR/PhoB-type domain-containing protein</fullName>
    </recommendedName>
</protein>
<keyword evidence="8" id="KW-1185">Reference proteome</keyword>
<dbReference type="InterPro" id="IPR036388">
    <property type="entry name" value="WH-like_DNA-bd_sf"/>
</dbReference>
<dbReference type="AlphaFoldDB" id="A0A3D8V8E9"/>
<dbReference type="SUPFAM" id="SSF46894">
    <property type="entry name" value="C-terminal effector domain of the bipartite response regulators"/>
    <property type="match status" value="1"/>
</dbReference>